<sequence length="189" mass="21628">MTGNAIMDDALRLERRTRLPDALRVLVEEFPREIWESHPNFAGLVSFWLDRHGMFRQICDVLKSDAEAAMDAKLDARSHGARLARYGGLLVRELHGHHQIEDMHYFPVLAKADPKVSRGFEILDHDHHDLDGLLERFTEAANAVLQKDREIGPFREELLGFERFLDRHLVDEEELVVPVILKHGPGGLA</sequence>
<dbReference type="Gene3D" id="1.20.120.520">
    <property type="entry name" value="nmb1532 protein domain like"/>
    <property type="match status" value="1"/>
</dbReference>
<dbReference type="Pfam" id="PF01814">
    <property type="entry name" value="Hemerythrin"/>
    <property type="match status" value="1"/>
</dbReference>
<feature type="domain" description="Hemerythrin-like" evidence="1">
    <location>
        <begin position="45"/>
        <end position="179"/>
    </location>
</feature>
<evidence type="ECO:0000259" key="1">
    <source>
        <dbReference type="Pfam" id="PF01814"/>
    </source>
</evidence>
<reference evidence="3" key="1">
    <citation type="journal article" date="2019" name="Int. J. Syst. Evol. Microbiol.">
        <title>The Global Catalogue of Microorganisms (GCM) 10K type strain sequencing project: providing services to taxonomists for standard genome sequencing and annotation.</title>
        <authorList>
            <consortium name="The Broad Institute Genomics Platform"/>
            <consortium name="The Broad Institute Genome Sequencing Center for Infectious Disease"/>
            <person name="Wu L."/>
            <person name="Ma J."/>
        </authorList>
    </citation>
    <scope>NUCLEOTIDE SEQUENCE [LARGE SCALE GENOMIC DNA]</scope>
    <source>
        <strain evidence="3">CCUG 62953</strain>
    </source>
</reference>
<name>A0ABW3ZMD4_9RHOB</name>
<keyword evidence="3" id="KW-1185">Reference proteome</keyword>
<proteinExistence type="predicted"/>
<gene>
    <name evidence="2" type="ORF">ACFQ4E_17855</name>
</gene>
<evidence type="ECO:0000313" key="2">
    <source>
        <dbReference type="EMBL" id="MFD1344300.1"/>
    </source>
</evidence>
<dbReference type="EMBL" id="JBHTMU010000044">
    <property type="protein sequence ID" value="MFD1344300.1"/>
    <property type="molecule type" value="Genomic_DNA"/>
</dbReference>
<organism evidence="2 3">
    <name type="scientific">Litorisediminicola beolgyonensis</name>
    <dbReference type="NCBI Taxonomy" id="1173614"/>
    <lineage>
        <taxon>Bacteria</taxon>
        <taxon>Pseudomonadati</taxon>
        <taxon>Pseudomonadota</taxon>
        <taxon>Alphaproteobacteria</taxon>
        <taxon>Rhodobacterales</taxon>
        <taxon>Paracoccaceae</taxon>
        <taxon>Litorisediminicola</taxon>
    </lineage>
</organism>
<comment type="caution">
    <text evidence="2">The sequence shown here is derived from an EMBL/GenBank/DDBJ whole genome shotgun (WGS) entry which is preliminary data.</text>
</comment>
<dbReference type="Proteomes" id="UP001597135">
    <property type="component" value="Unassembled WGS sequence"/>
</dbReference>
<dbReference type="InterPro" id="IPR012312">
    <property type="entry name" value="Hemerythrin-like"/>
</dbReference>
<evidence type="ECO:0000313" key="3">
    <source>
        <dbReference type="Proteomes" id="UP001597135"/>
    </source>
</evidence>
<dbReference type="CDD" id="cd12108">
    <property type="entry name" value="Hr-like"/>
    <property type="match status" value="1"/>
</dbReference>
<protein>
    <submittedName>
        <fullName evidence="2">Hemerythrin domain-containing protein</fullName>
    </submittedName>
</protein>
<accession>A0ABW3ZMD4</accession>